<evidence type="ECO:0000256" key="2">
    <source>
        <dbReference type="ARBA" id="ARBA00022723"/>
    </source>
</evidence>
<evidence type="ECO:0000256" key="5">
    <source>
        <dbReference type="ARBA" id="ARBA00022842"/>
    </source>
</evidence>
<dbReference type="GO" id="GO:0003887">
    <property type="term" value="F:DNA-directed DNA polymerase activity"/>
    <property type="evidence" value="ECO:0007669"/>
    <property type="project" value="UniProtKB-KW"/>
</dbReference>
<evidence type="ECO:0000256" key="4">
    <source>
        <dbReference type="ARBA" id="ARBA00022801"/>
    </source>
</evidence>
<evidence type="ECO:0000256" key="6">
    <source>
        <dbReference type="ARBA" id="ARBA00022908"/>
    </source>
</evidence>
<dbReference type="GO" id="GO:0015074">
    <property type="term" value="P:DNA integration"/>
    <property type="evidence" value="ECO:0007669"/>
    <property type="project" value="UniProtKB-KW"/>
</dbReference>
<dbReference type="GO" id="GO:0046872">
    <property type="term" value="F:metal ion binding"/>
    <property type="evidence" value="ECO:0007669"/>
    <property type="project" value="UniProtKB-KW"/>
</dbReference>
<keyword evidence="8" id="KW-0548">Nucleotidyltransferase</keyword>
<dbReference type="GO" id="GO:0003964">
    <property type="term" value="F:RNA-directed DNA polymerase activity"/>
    <property type="evidence" value="ECO:0007669"/>
    <property type="project" value="UniProtKB-KW"/>
</dbReference>
<feature type="compositionally biased region" description="Low complexity" evidence="10">
    <location>
        <begin position="222"/>
        <end position="233"/>
    </location>
</feature>
<dbReference type="PANTHER" id="PTHR42648">
    <property type="entry name" value="TRANSPOSASE, PUTATIVE-RELATED"/>
    <property type="match status" value="1"/>
</dbReference>
<feature type="compositionally biased region" description="Basic and acidic residues" evidence="10">
    <location>
        <begin position="211"/>
        <end position="221"/>
    </location>
</feature>
<keyword evidence="2" id="KW-0479">Metal-binding</keyword>
<proteinExistence type="predicted"/>
<sequence>MDYGVSSTMKSSMENLGDMVGKESDAIVTTAKPNIGIVGLTDPVHSSNPNELNMGLIPFINAVNVVPTSFNKNGSEQVGDVLVMNEIPSSYDNKLNTTSLTMANLQKLDANVPNDADYDVWLPLALVHEVNDRIKNSLYGYYIGKRLEFPVVECDNMVMVVPNLKGTGYTKETIRVKYEWEPLHCSSFLISSHSLNDFPKAPKPVMTIMDKGNDRSSRANDEGNGSFSLSNSSESLNIENPVIEEVETGNKVSTSGVQEEGNNLLRVKDLTSLFLDELIENLKVHELIIKKDSEIVKAKGERISLALKGKKESSYEECMTFKSEDEEYAMAVRDIKKFFKIRGRFVRQPRNDKKTFQRSRDDKNDTSTYILKRILIRAILGKTHYKLLRGRKPTLENFKVFGSKCFILNTKDYLTKFDQKLYEGVFLGYSQNNKAYIILNKHTMKIKESLNVTFDETSSPSKTSPLVDDELDEEEAIKVTKKKNLENKIEDETLEIDEVVNIKESRNHPLKMS</sequence>
<keyword evidence="7" id="KW-0695">RNA-directed DNA polymerase</keyword>
<evidence type="ECO:0000256" key="9">
    <source>
        <dbReference type="ARBA" id="ARBA00023172"/>
    </source>
</evidence>
<dbReference type="InterPro" id="IPR057670">
    <property type="entry name" value="SH3_retrovirus"/>
</dbReference>
<feature type="domain" description="Retroviral polymerase SH3-like" evidence="11">
    <location>
        <begin position="403"/>
        <end position="463"/>
    </location>
</feature>
<protein>
    <submittedName>
        <fullName evidence="12">Retrovirus-related Pol polyprotein from transposon TNT 1-94</fullName>
    </submittedName>
</protein>
<keyword evidence="8" id="KW-0808">Transferase</keyword>
<feature type="region of interest" description="Disordered" evidence="10">
    <location>
        <begin position="210"/>
        <end position="233"/>
    </location>
</feature>
<keyword evidence="4" id="KW-0378">Hydrolase</keyword>
<keyword evidence="9" id="KW-0233">DNA recombination</keyword>
<dbReference type="AlphaFoldDB" id="A0A6L2MKG9"/>
<dbReference type="GO" id="GO:0016787">
    <property type="term" value="F:hydrolase activity"/>
    <property type="evidence" value="ECO:0007669"/>
    <property type="project" value="UniProtKB-KW"/>
</dbReference>
<keyword evidence="1" id="KW-0540">Nuclease</keyword>
<evidence type="ECO:0000256" key="1">
    <source>
        <dbReference type="ARBA" id="ARBA00022722"/>
    </source>
</evidence>
<reference evidence="12" key="1">
    <citation type="journal article" date="2019" name="Sci. Rep.">
        <title>Draft genome of Tanacetum cinerariifolium, the natural source of mosquito coil.</title>
        <authorList>
            <person name="Yamashiro T."/>
            <person name="Shiraishi A."/>
            <person name="Satake H."/>
            <person name="Nakayama K."/>
        </authorList>
    </citation>
    <scope>NUCLEOTIDE SEQUENCE</scope>
</reference>
<evidence type="ECO:0000256" key="3">
    <source>
        <dbReference type="ARBA" id="ARBA00022759"/>
    </source>
</evidence>
<evidence type="ECO:0000256" key="10">
    <source>
        <dbReference type="SAM" id="MobiDB-lite"/>
    </source>
</evidence>
<dbReference type="Pfam" id="PF25597">
    <property type="entry name" value="SH3_retrovirus"/>
    <property type="match status" value="1"/>
</dbReference>
<evidence type="ECO:0000259" key="11">
    <source>
        <dbReference type="Pfam" id="PF25597"/>
    </source>
</evidence>
<keyword evidence="8" id="KW-0239">DNA-directed DNA polymerase</keyword>
<gene>
    <name evidence="12" type="ORF">Tci_046464</name>
</gene>
<dbReference type="EMBL" id="BKCJ010006894">
    <property type="protein sequence ID" value="GEU74486.1"/>
    <property type="molecule type" value="Genomic_DNA"/>
</dbReference>
<keyword evidence="5" id="KW-0460">Magnesium</keyword>
<dbReference type="InterPro" id="IPR039537">
    <property type="entry name" value="Retrotran_Ty1/copia-like"/>
</dbReference>
<accession>A0A6L2MKG9</accession>
<dbReference type="PANTHER" id="PTHR42648:SF11">
    <property type="entry name" value="TRANSPOSON TY4-P GAG-POL POLYPROTEIN"/>
    <property type="match status" value="1"/>
</dbReference>
<evidence type="ECO:0000256" key="7">
    <source>
        <dbReference type="ARBA" id="ARBA00022918"/>
    </source>
</evidence>
<dbReference type="GO" id="GO:0006310">
    <property type="term" value="P:DNA recombination"/>
    <property type="evidence" value="ECO:0007669"/>
    <property type="project" value="UniProtKB-KW"/>
</dbReference>
<organism evidence="12">
    <name type="scientific">Tanacetum cinerariifolium</name>
    <name type="common">Dalmatian daisy</name>
    <name type="synonym">Chrysanthemum cinerariifolium</name>
    <dbReference type="NCBI Taxonomy" id="118510"/>
    <lineage>
        <taxon>Eukaryota</taxon>
        <taxon>Viridiplantae</taxon>
        <taxon>Streptophyta</taxon>
        <taxon>Embryophyta</taxon>
        <taxon>Tracheophyta</taxon>
        <taxon>Spermatophyta</taxon>
        <taxon>Magnoliopsida</taxon>
        <taxon>eudicotyledons</taxon>
        <taxon>Gunneridae</taxon>
        <taxon>Pentapetalae</taxon>
        <taxon>asterids</taxon>
        <taxon>campanulids</taxon>
        <taxon>Asterales</taxon>
        <taxon>Asteraceae</taxon>
        <taxon>Asteroideae</taxon>
        <taxon>Anthemideae</taxon>
        <taxon>Anthemidinae</taxon>
        <taxon>Tanacetum</taxon>
    </lineage>
</organism>
<comment type="caution">
    <text evidence="12">The sequence shown here is derived from an EMBL/GenBank/DDBJ whole genome shotgun (WGS) entry which is preliminary data.</text>
</comment>
<evidence type="ECO:0000256" key="8">
    <source>
        <dbReference type="ARBA" id="ARBA00022932"/>
    </source>
</evidence>
<keyword evidence="6" id="KW-0229">DNA integration</keyword>
<keyword evidence="3" id="KW-0255">Endonuclease</keyword>
<dbReference type="GO" id="GO:0004519">
    <property type="term" value="F:endonuclease activity"/>
    <property type="evidence" value="ECO:0007669"/>
    <property type="project" value="UniProtKB-KW"/>
</dbReference>
<name>A0A6L2MKG9_TANCI</name>
<evidence type="ECO:0000313" key="12">
    <source>
        <dbReference type="EMBL" id="GEU74486.1"/>
    </source>
</evidence>